<organism evidence="9 10">
    <name type="scientific">Aureimonas phyllosphaerae</name>
    <dbReference type="NCBI Taxonomy" id="1166078"/>
    <lineage>
        <taxon>Bacteria</taxon>
        <taxon>Pseudomonadati</taxon>
        <taxon>Pseudomonadota</taxon>
        <taxon>Alphaproteobacteria</taxon>
        <taxon>Hyphomicrobiales</taxon>
        <taxon>Aurantimonadaceae</taxon>
        <taxon>Aureimonas</taxon>
    </lineage>
</organism>
<keyword evidence="10" id="KW-1185">Reference proteome</keyword>
<feature type="transmembrane region" description="Helical" evidence="7">
    <location>
        <begin position="53"/>
        <end position="73"/>
    </location>
</feature>
<dbReference type="RefSeq" id="WP_090959359.1">
    <property type="nucleotide sequence ID" value="NZ_FOOA01000002.1"/>
</dbReference>
<feature type="transmembrane region" description="Helical" evidence="7">
    <location>
        <begin position="85"/>
        <end position="106"/>
    </location>
</feature>
<keyword evidence="5 7" id="KW-1133">Transmembrane helix</keyword>
<feature type="transmembrane region" description="Helical" evidence="7">
    <location>
        <begin position="371"/>
        <end position="391"/>
    </location>
</feature>
<feature type="transmembrane region" description="Helical" evidence="7">
    <location>
        <begin position="305"/>
        <end position="326"/>
    </location>
</feature>
<dbReference type="PANTHER" id="PTHR23521:SF2">
    <property type="entry name" value="TRANSPORTER MFS SUPERFAMILY"/>
    <property type="match status" value="1"/>
</dbReference>
<evidence type="ECO:0000259" key="8">
    <source>
        <dbReference type="PROSITE" id="PS50850"/>
    </source>
</evidence>
<keyword evidence="3" id="KW-1003">Cell membrane</keyword>
<feature type="transmembrane region" description="Helical" evidence="7">
    <location>
        <begin position="213"/>
        <end position="238"/>
    </location>
</feature>
<evidence type="ECO:0000256" key="3">
    <source>
        <dbReference type="ARBA" id="ARBA00022475"/>
    </source>
</evidence>
<name>A0A7W6BS78_9HYPH</name>
<evidence type="ECO:0000256" key="2">
    <source>
        <dbReference type="ARBA" id="ARBA00022448"/>
    </source>
</evidence>
<dbReference type="GO" id="GO:0005886">
    <property type="term" value="C:plasma membrane"/>
    <property type="evidence" value="ECO:0007669"/>
    <property type="project" value="UniProtKB-SubCell"/>
</dbReference>
<dbReference type="OrthoDB" id="9797524at2"/>
<evidence type="ECO:0000256" key="4">
    <source>
        <dbReference type="ARBA" id="ARBA00022692"/>
    </source>
</evidence>
<evidence type="ECO:0000256" key="1">
    <source>
        <dbReference type="ARBA" id="ARBA00004651"/>
    </source>
</evidence>
<feature type="transmembrane region" description="Helical" evidence="7">
    <location>
        <begin position="173"/>
        <end position="192"/>
    </location>
</feature>
<keyword evidence="2" id="KW-0813">Transport</keyword>
<comment type="caution">
    <text evidence="9">The sequence shown here is derived from an EMBL/GenBank/DDBJ whole genome shotgun (WGS) entry which is preliminary data.</text>
</comment>
<dbReference type="PROSITE" id="PS50850">
    <property type="entry name" value="MFS"/>
    <property type="match status" value="1"/>
</dbReference>
<feature type="transmembrane region" description="Helical" evidence="7">
    <location>
        <begin position="281"/>
        <end position="299"/>
    </location>
</feature>
<dbReference type="EMBL" id="JACIDO010000002">
    <property type="protein sequence ID" value="MBB3935345.1"/>
    <property type="molecule type" value="Genomic_DNA"/>
</dbReference>
<dbReference type="PANTHER" id="PTHR23521">
    <property type="entry name" value="TRANSPORTER MFS SUPERFAMILY"/>
    <property type="match status" value="1"/>
</dbReference>
<feature type="transmembrane region" description="Helical" evidence="7">
    <location>
        <begin position="250"/>
        <end position="269"/>
    </location>
</feature>
<dbReference type="InterPro" id="IPR047200">
    <property type="entry name" value="MFS_YcaD-like"/>
</dbReference>
<keyword evidence="4 7" id="KW-0812">Transmembrane</keyword>
<accession>A0A7W6BS78</accession>
<evidence type="ECO:0000313" key="9">
    <source>
        <dbReference type="EMBL" id="MBB3935345.1"/>
    </source>
</evidence>
<gene>
    <name evidence="9" type="ORF">GGR05_001473</name>
</gene>
<dbReference type="Pfam" id="PF07690">
    <property type="entry name" value="MFS_1"/>
    <property type="match status" value="1"/>
</dbReference>
<reference evidence="9 10" key="1">
    <citation type="submission" date="2020-08" db="EMBL/GenBank/DDBJ databases">
        <title>Genomic Encyclopedia of Type Strains, Phase IV (KMG-IV): sequencing the most valuable type-strain genomes for metagenomic binning, comparative biology and taxonomic classification.</title>
        <authorList>
            <person name="Goeker M."/>
        </authorList>
    </citation>
    <scope>NUCLEOTIDE SEQUENCE [LARGE SCALE GENOMIC DNA]</scope>
    <source>
        <strain evidence="9 10">DSM 25024</strain>
    </source>
</reference>
<dbReference type="AlphaFoldDB" id="A0A7W6BS78"/>
<evidence type="ECO:0000256" key="6">
    <source>
        <dbReference type="ARBA" id="ARBA00023136"/>
    </source>
</evidence>
<dbReference type="InterPro" id="IPR020846">
    <property type="entry name" value="MFS_dom"/>
</dbReference>
<protein>
    <submittedName>
        <fullName evidence="9">MFS family permease</fullName>
    </submittedName>
</protein>
<evidence type="ECO:0000256" key="7">
    <source>
        <dbReference type="SAM" id="Phobius"/>
    </source>
</evidence>
<feature type="transmembrane region" description="Helical" evidence="7">
    <location>
        <begin position="338"/>
        <end position="359"/>
    </location>
</feature>
<feature type="transmembrane region" description="Helical" evidence="7">
    <location>
        <begin position="145"/>
        <end position="167"/>
    </location>
</feature>
<dbReference type="GO" id="GO:0022857">
    <property type="term" value="F:transmembrane transporter activity"/>
    <property type="evidence" value="ECO:0007669"/>
    <property type="project" value="InterPro"/>
</dbReference>
<dbReference type="InterPro" id="IPR011701">
    <property type="entry name" value="MFS"/>
</dbReference>
<dbReference type="InterPro" id="IPR036259">
    <property type="entry name" value="MFS_trans_sf"/>
</dbReference>
<sequence length="395" mass="40853">MTAGAQVSDSPAPTSDRVAWSGVVAAIASIGAVGLALGLGLPLLSVVLEARGISSTLIGLNTAVAGLASLLAAPASPYLTAWFGIRGTLFLAIAAAAMSAIGFYVFEPFWTWFPLRLVFHFAVTVMFILSEFWISAVSPPSRRGLILGIYATVLALGFALGPFVFSLVGSQGFLPFGIGAAMILSAAVPLLFASRSTPVLDESPTAPFHRYLWAVPSATCAVFVFGAVESGGLALFPLYGLSIGFSEGGAARLLSAIGLGSVALQIPLGLLSDRVRDRRHLLLAFAAIGLTGSLIMPLLHANWVLLAIVLFLWGGVVAGLYTVGLAHLGSRLAGADLAAANAAFIFCYSLGMLVGPQTLGTSMDLFGPSGFAYALAVFFAAYILAIGVRTLRRPS</sequence>
<feature type="domain" description="Major facilitator superfamily (MFS) profile" evidence="8">
    <location>
        <begin position="22"/>
        <end position="395"/>
    </location>
</feature>
<dbReference type="CDD" id="cd17477">
    <property type="entry name" value="MFS_YcaD_like"/>
    <property type="match status" value="1"/>
</dbReference>
<dbReference type="SUPFAM" id="SSF103473">
    <property type="entry name" value="MFS general substrate transporter"/>
    <property type="match status" value="1"/>
</dbReference>
<comment type="subcellular location">
    <subcellularLocation>
        <location evidence="1">Cell membrane</location>
        <topology evidence="1">Multi-pass membrane protein</topology>
    </subcellularLocation>
</comment>
<feature type="transmembrane region" description="Helical" evidence="7">
    <location>
        <begin position="18"/>
        <end position="41"/>
    </location>
</feature>
<evidence type="ECO:0000313" key="10">
    <source>
        <dbReference type="Proteomes" id="UP000531216"/>
    </source>
</evidence>
<dbReference type="Proteomes" id="UP000531216">
    <property type="component" value="Unassembled WGS sequence"/>
</dbReference>
<feature type="transmembrane region" description="Helical" evidence="7">
    <location>
        <begin position="112"/>
        <end position="133"/>
    </location>
</feature>
<dbReference type="Gene3D" id="1.20.1250.20">
    <property type="entry name" value="MFS general substrate transporter like domains"/>
    <property type="match status" value="2"/>
</dbReference>
<keyword evidence="6 7" id="KW-0472">Membrane</keyword>
<proteinExistence type="predicted"/>
<evidence type="ECO:0000256" key="5">
    <source>
        <dbReference type="ARBA" id="ARBA00022989"/>
    </source>
</evidence>